<accession>A0ACA9PG59</accession>
<sequence>VSKMIWSAINLDANETIVVAKDVLIGVLLDAAFLEVIGKVALAKITVLVTKDVIKIDITKYLKNRVVENREFLHKILEEKLKRLQQASRKTIVNDNRDKINFENEQ</sequence>
<keyword evidence="2" id="KW-1185">Reference proteome</keyword>
<organism evidence="1 2">
    <name type="scientific">Dentiscutata heterogama</name>
    <dbReference type="NCBI Taxonomy" id="1316150"/>
    <lineage>
        <taxon>Eukaryota</taxon>
        <taxon>Fungi</taxon>
        <taxon>Fungi incertae sedis</taxon>
        <taxon>Mucoromycota</taxon>
        <taxon>Glomeromycotina</taxon>
        <taxon>Glomeromycetes</taxon>
        <taxon>Diversisporales</taxon>
        <taxon>Gigasporaceae</taxon>
        <taxon>Dentiscutata</taxon>
    </lineage>
</organism>
<proteinExistence type="predicted"/>
<dbReference type="Proteomes" id="UP000789702">
    <property type="component" value="Unassembled WGS sequence"/>
</dbReference>
<evidence type="ECO:0000313" key="2">
    <source>
        <dbReference type="Proteomes" id="UP000789702"/>
    </source>
</evidence>
<reference evidence="1" key="1">
    <citation type="submission" date="2021-06" db="EMBL/GenBank/DDBJ databases">
        <authorList>
            <person name="Kallberg Y."/>
            <person name="Tangrot J."/>
            <person name="Rosling A."/>
        </authorList>
    </citation>
    <scope>NUCLEOTIDE SEQUENCE</scope>
    <source>
        <strain evidence="1">IL203A</strain>
    </source>
</reference>
<name>A0ACA9PG59_9GLOM</name>
<evidence type="ECO:0000313" key="1">
    <source>
        <dbReference type="EMBL" id="CAG8709234.1"/>
    </source>
</evidence>
<feature type="non-terminal residue" evidence="1">
    <location>
        <position position="106"/>
    </location>
</feature>
<comment type="caution">
    <text evidence="1">The sequence shown here is derived from an EMBL/GenBank/DDBJ whole genome shotgun (WGS) entry which is preliminary data.</text>
</comment>
<gene>
    <name evidence="1" type="ORF">DHETER_LOCUS12167</name>
</gene>
<feature type="non-terminal residue" evidence="1">
    <location>
        <position position="1"/>
    </location>
</feature>
<protein>
    <submittedName>
        <fullName evidence="1">2331_t:CDS:1</fullName>
    </submittedName>
</protein>
<dbReference type="EMBL" id="CAJVPU010029003">
    <property type="protein sequence ID" value="CAG8709234.1"/>
    <property type="molecule type" value="Genomic_DNA"/>
</dbReference>